<dbReference type="EMBL" id="LJQO01000031">
    <property type="protein sequence ID" value="KPX80948.1"/>
    <property type="molecule type" value="Genomic_DNA"/>
</dbReference>
<evidence type="ECO:0000256" key="2">
    <source>
        <dbReference type="PROSITE-ProRule" id="PRU10007"/>
    </source>
</evidence>
<evidence type="ECO:0000313" key="6">
    <source>
        <dbReference type="Proteomes" id="UP000050469"/>
    </source>
</evidence>
<evidence type="ECO:0000313" key="5">
    <source>
        <dbReference type="EMBL" id="KPX80948.1"/>
    </source>
</evidence>
<dbReference type="InterPro" id="IPR016162">
    <property type="entry name" value="Ald_DH_N"/>
</dbReference>
<evidence type="ECO:0000256" key="1">
    <source>
        <dbReference type="ARBA" id="ARBA00023002"/>
    </source>
</evidence>
<dbReference type="InterPro" id="IPR016163">
    <property type="entry name" value="Ald_DH_C"/>
</dbReference>
<dbReference type="Gene3D" id="3.40.605.10">
    <property type="entry name" value="Aldehyde Dehydrogenase, Chain A, domain 1"/>
    <property type="match status" value="1"/>
</dbReference>
<evidence type="ECO:0000256" key="3">
    <source>
        <dbReference type="RuleBase" id="RU003345"/>
    </source>
</evidence>
<dbReference type="InterPro" id="IPR029510">
    <property type="entry name" value="Ald_DH_CS_GLU"/>
</dbReference>
<reference evidence="5 6" key="1">
    <citation type="submission" date="2015-09" db="EMBL/GenBank/DDBJ databases">
        <title>Genome announcement of multiple Pseudomonas syringae strains.</title>
        <authorList>
            <person name="Thakur S."/>
            <person name="Wang P.W."/>
            <person name="Gong Y."/>
            <person name="Weir B.S."/>
            <person name="Guttman D.S."/>
        </authorList>
    </citation>
    <scope>NUCLEOTIDE SEQUENCE [LARGE SCALE GENOMIC DNA]</scope>
    <source>
        <strain evidence="5 6">ICMP7840</strain>
    </source>
</reference>
<proteinExistence type="inferred from homology"/>
<name>A0A0P9V9G9_PSEA0</name>
<dbReference type="InterPro" id="IPR016161">
    <property type="entry name" value="Ald_DH/histidinol_DH"/>
</dbReference>
<accession>A0A0P9V9G9</accession>
<comment type="caution">
    <text evidence="5">The sequence shown here is derived from an EMBL/GenBank/DDBJ whole genome shotgun (WGS) entry which is preliminary data.</text>
</comment>
<gene>
    <name evidence="5" type="ORF">ALO53_05087</name>
</gene>
<dbReference type="AlphaFoldDB" id="A0A0P9V9G9"/>
<organism evidence="5 6">
    <name type="scientific">Pseudomonas amygdali pv. photiniae</name>
    <dbReference type="NCBI Taxonomy" id="251724"/>
    <lineage>
        <taxon>Bacteria</taxon>
        <taxon>Pseudomonadati</taxon>
        <taxon>Pseudomonadota</taxon>
        <taxon>Gammaproteobacteria</taxon>
        <taxon>Pseudomonadales</taxon>
        <taxon>Pseudomonadaceae</taxon>
        <taxon>Pseudomonas</taxon>
        <taxon>Pseudomonas amygdali</taxon>
    </lineage>
</organism>
<dbReference type="Gene3D" id="3.40.309.10">
    <property type="entry name" value="Aldehyde Dehydrogenase, Chain A, domain 2"/>
    <property type="match status" value="1"/>
</dbReference>
<dbReference type="Pfam" id="PF00171">
    <property type="entry name" value="Aldedh"/>
    <property type="match status" value="1"/>
</dbReference>
<evidence type="ECO:0000259" key="4">
    <source>
        <dbReference type="Pfam" id="PF00171"/>
    </source>
</evidence>
<dbReference type="Proteomes" id="UP000050469">
    <property type="component" value="Unassembled WGS sequence"/>
</dbReference>
<dbReference type="InterPro" id="IPR016160">
    <property type="entry name" value="Ald_DH_CS_CYS"/>
</dbReference>
<protein>
    <submittedName>
        <fullName evidence="5">Aldehyde dehydrogenase family protein</fullName>
    </submittedName>
</protein>
<dbReference type="FunFam" id="3.40.605.10:FF:000001">
    <property type="entry name" value="Aldehyde dehydrogenase 1"/>
    <property type="match status" value="1"/>
</dbReference>
<dbReference type="PATRIC" id="fig|251724.3.peg.3895"/>
<comment type="similarity">
    <text evidence="3">Belongs to the aldehyde dehydrogenase family.</text>
</comment>
<feature type="active site" evidence="2">
    <location>
        <position position="291"/>
    </location>
</feature>
<dbReference type="PANTHER" id="PTHR43111:SF1">
    <property type="entry name" value="ALDEHYDE DEHYDROGENASE B-RELATED"/>
    <property type="match status" value="1"/>
</dbReference>
<keyword evidence="1 3" id="KW-0560">Oxidoreductase</keyword>
<dbReference type="PROSITE" id="PS00687">
    <property type="entry name" value="ALDEHYDE_DEHYDR_GLU"/>
    <property type="match status" value="1"/>
</dbReference>
<dbReference type="PANTHER" id="PTHR43111">
    <property type="entry name" value="ALDEHYDE DEHYDROGENASE B-RELATED"/>
    <property type="match status" value="1"/>
</dbReference>
<dbReference type="PROSITE" id="PS00070">
    <property type="entry name" value="ALDEHYDE_DEHYDR_CYS"/>
    <property type="match status" value="1"/>
</dbReference>
<dbReference type="GO" id="GO:0004030">
    <property type="term" value="F:aldehyde dehydrogenase [NAD(P)+] activity"/>
    <property type="evidence" value="ECO:0007669"/>
    <property type="project" value="UniProtKB-ARBA"/>
</dbReference>
<dbReference type="InterPro" id="IPR015590">
    <property type="entry name" value="Aldehyde_DH_dom"/>
</dbReference>
<dbReference type="SUPFAM" id="SSF53720">
    <property type="entry name" value="ALDH-like"/>
    <property type="match status" value="1"/>
</dbReference>
<feature type="domain" description="Aldehyde dehydrogenase" evidence="4">
    <location>
        <begin position="63"/>
        <end position="461"/>
    </location>
</feature>
<sequence>MGLFLNAYCHMPESRIDTDSLTTRTRRHIMRYAHPGTEGAIVNFKERYGNYIGGEFVAPVKGQYFTNTSPVTGKAIAEFPRSTAEDIDKALDAAHAAAAAWGSTSVQARSLVLLKIADRIEANLEVLAITETWDNGKAIRETLNADIPLAADHFRYFAGVLRAQEGSAAEIDGNTVAYHIHEPLGVVGQIIPWNFPLLMAAWKLAPALAAGNCIVLKPAEQTPLGISVLIELIGDLLPPGVLNIVQGYGREAGEALASSKRIAKIAFTGSTPVGSHIMKLAADNIIPSTVELGGKSPNIFFEDIMSAEPEFIDKAAEGLVLAFFNQGEVCTCPSRALVQESIYPQFMEAVMRKVEKIKRGDPLDTDTMVGAQASEQQFDKILSYLDIAKGEGAELLTGGKVEKLEGSLSTGYYIQPTLLKGNNKMRVFQEEIFGPVVSVTTFKDEAEAVAIANDTEFGLGAWERSCDGLENDHRPAAATVIYLPSLRSSSDSTIRSPFCSSSARRHMARASWQASIAPYLPGISLAMGAASCSTQRVSVRLPTSNEGRAMVSCGQSCARNACSVSPLIRL</sequence>